<proteinExistence type="predicted"/>
<reference evidence="2 3" key="1">
    <citation type="submission" date="2019-03" db="EMBL/GenBank/DDBJ databases">
        <title>First draft genome of Liparis tanakae, snailfish: a comprehensive survey of snailfish specific genes.</title>
        <authorList>
            <person name="Kim W."/>
            <person name="Song I."/>
            <person name="Jeong J.-H."/>
            <person name="Kim D."/>
            <person name="Kim S."/>
            <person name="Ryu S."/>
            <person name="Song J.Y."/>
            <person name="Lee S.K."/>
        </authorList>
    </citation>
    <scope>NUCLEOTIDE SEQUENCE [LARGE SCALE GENOMIC DNA]</scope>
    <source>
        <tissue evidence="2">Muscle</tissue>
    </source>
</reference>
<evidence type="ECO:0000313" key="3">
    <source>
        <dbReference type="Proteomes" id="UP000314294"/>
    </source>
</evidence>
<dbReference type="EMBL" id="SRLO01000419">
    <property type="protein sequence ID" value="TNN56860.1"/>
    <property type="molecule type" value="Genomic_DNA"/>
</dbReference>
<sequence length="91" mass="9756">MKHKLPPRGSQWPRYVVGGAPQCLSEQTASPATSPVGRYMLIMSRRSPVGHGGGPRAVETGGLTLGSDFTRDPKVPPSVPDTGDTPELWCW</sequence>
<gene>
    <name evidence="2" type="ORF">EYF80_032956</name>
</gene>
<evidence type="ECO:0000313" key="2">
    <source>
        <dbReference type="EMBL" id="TNN56860.1"/>
    </source>
</evidence>
<comment type="caution">
    <text evidence="2">The sequence shown here is derived from an EMBL/GenBank/DDBJ whole genome shotgun (WGS) entry which is preliminary data.</text>
</comment>
<feature type="region of interest" description="Disordered" evidence="1">
    <location>
        <begin position="45"/>
        <end position="91"/>
    </location>
</feature>
<evidence type="ECO:0000256" key="1">
    <source>
        <dbReference type="SAM" id="MobiDB-lite"/>
    </source>
</evidence>
<dbReference type="Proteomes" id="UP000314294">
    <property type="component" value="Unassembled WGS sequence"/>
</dbReference>
<protein>
    <submittedName>
        <fullName evidence="2">Uncharacterized protein</fullName>
    </submittedName>
</protein>
<name>A0A4Z2GUF9_9TELE</name>
<keyword evidence="3" id="KW-1185">Reference proteome</keyword>
<accession>A0A4Z2GUF9</accession>
<organism evidence="2 3">
    <name type="scientific">Liparis tanakae</name>
    <name type="common">Tanaka's snailfish</name>
    <dbReference type="NCBI Taxonomy" id="230148"/>
    <lineage>
        <taxon>Eukaryota</taxon>
        <taxon>Metazoa</taxon>
        <taxon>Chordata</taxon>
        <taxon>Craniata</taxon>
        <taxon>Vertebrata</taxon>
        <taxon>Euteleostomi</taxon>
        <taxon>Actinopterygii</taxon>
        <taxon>Neopterygii</taxon>
        <taxon>Teleostei</taxon>
        <taxon>Neoteleostei</taxon>
        <taxon>Acanthomorphata</taxon>
        <taxon>Eupercaria</taxon>
        <taxon>Perciformes</taxon>
        <taxon>Cottioidei</taxon>
        <taxon>Cottales</taxon>
        <taxon>Liparidae</taxon>
        <taxon>Liparis</taxon>
    </lineage>
</organism>
<dbReference type="AlphaFoldDB" id="A0A4Z2GUF9"/>